<keyword evidence="4" id="KW-1185">Reference proteome</keyword>
<evidence type="ECO:0000256" key="1">
    <source>
        <dbReference type="SAM" id="Phobius"/>
    </source>
</evidence>
<accession>A0A238LBZ8</accession>
<feature type="signal peptide" evidence="2">
    <location>
        <begin position="1"/>
        <end position="18"/>
    </location>
</feature>
<evidence type="ECO:0000313" key="4">
    <source>
        <dbReference type="Proteomes" id="UP000201613"/>
    </source>
</evidence>
<evidence type="ECO:0000313" key="3">
    <source>
        <dbReference type="EMBL" id="SMY07158.1"/>
    </source>
</evidence>
<dbReference type="Proteomes" id="UP000201613">
    <property type="component" value="Unassembled WGS sequence"/>
</dbReference>
<sequence length="62" mass="6399">MKPLILAAALATATTAHADQSYTPAPQAVLDATAGEETMDRVLPYMMLSIVAVIALLAGKSN</sequence>
<keyword evidence="1" id="KW-0812">Transmembrane</keyword>
<evidence type="ECO:0000256" key="2">
    <source>
        <dbReference type="SAM" id="SignalP"/>
    </source>
</evidence>
<organism evidence="3 4">
    <name type="scientific">Flavimaricola marinus</name>
    <dbReference type="NCBI Taxonomy" id="1819565"/>
    <lineage>
        <taxon>Bacteria</taxon>
        <taxon>Pseudomonadati</taxon>
        <taxon>Pseudomonadota</taxon>
        <taxon>Alphaproteobacteria</taxon>
        <taxon>Rhodobacterales</taxon>
        <taxon>Paracoccaceae</taxon>
        <taxon>Flavimaricola</taxon>
    </lineage>
</organism>
<feature type="transmembrane region" description="Helical" evidence="1">
    <location>
        <begin position="42"/>
        <end position="59"/>
    </location>
</feature>
<keyword evidence="1" id="KW-1133">Transmembrane helix</keyword>
<keyword evidence="2" id="KW-0732">Signal</keyword>
<reference evidence="3 4" key="1">
    <citation type="submission" date="2017-05" db="EMBL/GenBank/DDBJ databases">
        <authorList>
            <person name="Song R."/>
            <person name="Chenine A.L."/>
            <person name="Ruprecht R.M."/>
        </authorList>
    </citation>
    <scope>NUCLEOTIDE SEQUENCE [LARGE SCALE GENOMIC DNA]</scope>
    <source>
        <strain evidence="3 4">CECT 8899</strain>
    </source>
</reference>
<name>A0A238LBZ8_9RHOB</name>
<keyword evidence="1" id="KW-0472">Membrane</keyword>
<dbReference type="AlphaFoldDB" id="A0A238LBZ8"/>
<evidence type="ECO:0008006" key="5">
    <source>
        <dbReference type="Google" id="ProtNLM"/>
    </source>
</evidence>
<gene>
    <name evidence="3" type="ORF">LOM8899_01290</name>
</gene>
<protein>
    <recommendedName>
        <fullName evidence="5">Ferrochelatase</fullName>
    </recommendedName>
</protein>
<dbReference type="RefSeq" id="WP_093991235.1">
    <property type="nucleotide sequence ID" value="NZ_FXZK01000001.1"/>
</dbReference>
<feature type="chain" id="PRO_5012421245" description="Ferrochelatase" evidence="2">
    <location>
        <begin position="19"/>
        <end position="62"/>
    </location>
</feature>
<proteinExistence type="predicted"/>
<dbReference type="EMBL" id="FXZK01000001">
    <property type="protein sequence ID" value="SMY07158.1"/>
    <property type="molecule type" value="Genomic_DNA"/>
</dbReference>